<dbReference type="Proteomes" id="UP001235874">
    <property type="component" value="Chromosome"/>
</dbReference>
<gene>
    <name evidence="1" type="ORF">Q3V37_18740</name>
</gene>
<dbReference type="RefSeq" id="WP_306270918.1">
    <property type="nucleotide sequence ID" value="NZ_CP130472.1"/>
</dbReference>
<protein>
    <submittedName>
        <fullName evidence="1">Uncharacterized protein</fullName>
    </submittedName>
</protein>
<sequence length="268" mass="29722">MSIDLDRPSIEAADEIDLFRTYDAQKGHPAEGDSWTRAVVTKIIEDQSHRHTVARGSDLQMLGGIDRSRYTADELAAYDWYRSQTEPGRWKELVFEHRQKDAREQVEPPEEFNPDRNYREKPVHAVEGLNRKPFDGQGGRAGAVAVSTDAILYFANVLESIAPIAGGNGPLQTVIDKLKEIKPRPGAFSRAEKYRLTLVPDLQGETTKTVGDLQAILGVAQTELRALVKEYDTAEELNGLTVKQYGDVMTGSNTRIDALGAPATKEKT</sequence>
<evidence type="ECO:0000313" key="2">
    <source>
        <dbReference type="Proteomes" id="UP001235874"/>
    </source>
</evidence>
<dbReference type="KEGG" id="mprn:Q3V37_18740"/>
<dbReference type="EMBL" id="CP130472">
    <property type="protein sequence ID" value="WLS43441.1"/>
    <property type="molecule type" value="Genomic_DNA"/>
</dbReference>
<name>A0AAJ6L2H9_9ACTN</name>
<organism evidence="1 2">
    <name type="scientific">Micromonospora profundi</name>
    <dbReference type="NCBI Taxonomy" id="1420889"/>
    <lineage>
        <taxon>Bacteria</taxon>
        <taxon>Bacillati</taxon>
        <taxon>Actinomycetota</taxon>
        <taxon>Actinomycetes</taxon>
        <taxon>Micromonosporales</taxon>
        <taxon>Micromonosporaceae</taxon>
        <taxon>Micromonospora</taxon>
    </lineage>
</organism>
<accession>A0AAJ6L2H9</accession>
<evidence type="ECO:0000313" key="1">
    <source>
        <dbReference type="EMBL" id="WLS43441.1"/>
    </source>
</evidence>
<proteinExistence type="predicted"/>
<keyword evidence="2" id="KW-1185">Reference proteome</keyword>
<reference evidence="1 2" key="1">
    <citation type="submission" date="2023-07" db="EMBL/GenBank/DDBJ databases">
        <title>Micromonospora profundi TRM 95458 converts glycerol to a new osmotic compound.</title>
        <authorList>
            <person name="Lu D."/>
        </authorList>
    </citation>
    <scope>NUCLEOTIDE SEQUENCE [LARGE SCALE GENOMIC DNA]</scope>
    <source>
        <strain evidence="1 2">TRM95458</strain>
    </source>
</reference>
<dbReference type="AlphaFoldDB" id="A0AAJ6L2H9"/>